<keyword evidence="6 10" id="KW-0472">Membrane</keyword>
<keyword evidence="8" id="KW-0407">Ion channel</keyword>
<evidence type="ECO:0000256" key="5">
    <source>
        <dbReference type="ARBA" id="ARBA00023065"/>
    </source>
</evidence>
<feature type="domain" description="Cyclic nucleotide-binding" evidence="11">
    <location>
        <begin position="436"/>
        <end position="481"/>
    </location>
</feature>
<dbReference type="SUPFAM" id="SSF81324">
    <property type="entry name" value="Voltage-gated potassium channels"/>
    <property type="match status" value="1"/>
</dbReference>
<dbReference type="PANTHER" id="PTHR45638:SF4">
    <property type="entry name" value="CYCLIC NUCLEOTIDE-BINDING DOMAIN-CONTAINING PROTEIN"/>
    <property type="match status" value="1"/>
</dbReference>
<dbReference type="FunFam" id="1.10.287.630:FF:000001">
    <property type="entry name" value="Cyclic nucleotide-gated channel alpha 3"/>
    <property type="match status" value="1"/>
</dbReference>
<dbReference type="InterPro" id="IPR000595">
    <property type="entry name" value="cNMP-bd_dom"/>
</dbReference>
<dbReference type="InterPro" id="IPR018488">
    <property type="entry name" value="cNMP-bd_CS"/>
</dbReference>
<feature type="transmembrane region" description="Helical" evidence="10">
    <location>
        <begin position="127"/>
        <end position="149"/>
    </location>
</feature>
<keyword evidence="7" id="KW-1071">Ligand-gated ion channel</keyword>
<evidence type="ECO:0000313" key="13">
    <source>
        <dbReference type="Proteomes" id="UP000192578"/>
    </source>
</evidence>
<feature type="transmembrane region" description="Helical" evidence="10">
    <location>
        <begin position="258"/>
        <end position="282"/>
    </location>
</feature>
<dbReference type="Pfam" id="PF00520">
    <property type="entry name" value="Ion_trans"/>
    <property type="match status" value="1"/>
</dbReference>
<dbReference type="InterPro" id="IPR050866">
    <property type="entry name" value="CNG_cation_channel"/>
</dbReference>
<comment type="caution">
    <text evidence="12">The sequence shown here is derived from an EMBL/GenBank/DDBJ whole genome shotgun (WGS) entry which is preliminary data.</text>
</comment>
<dbReference type="SUPFAM" id="SSF51206">
    <property type="entry name" value="cAMP-binding domain-like"/>
    <property type="match status" value="1"/>
</dbReference>
<dbReference type="CDD" id="cd00038">
    <property type="entry name" value="CAP_ED"/>
    <property type="match status" value="1"/>
</dbReference>
<feature type="compositionally biased region" description="Basic residues" evidence="9">
    <location>
        <begin position="80"/>
        <end position="89"/>
    </location>
</feature>
<dbReference type="Proteomes" id="UP000192578">
    <property type="component" value="Unassembled WGS sequence"/>
</dbReference>
<evidence type="ECO:0000256" key="9">
    <source>
        <dbReference type="SAM" id="MobiDB-lite"/>
    </source>
</evidence>
<dbReference type="Gene3D" id="2.60.120.10">
    <property type="entry name" value="Jelly Rolls"/>
    <property type="match status" value="1"/>
</dbReference>
<protein>
    <submittedName>
        <fullName evidence="12">Cyclic nucleotide-gated cation channel alpha-3</fullName>
    </submittedName>
</protein>
<evidence type="ECO:0000256" key="6">
    <source>
        <dbReference type="ARBA" id="ARBA00023136"/>
    </source>
</evidence>
<dbReference type="EMBL" id="MTYJ01000326">
    <property type="protein sequence ID" value="OWA53501.1"/>
    <property type="molecule type" value="Genomic_DNA"/>
</dbReference>
<evidence type="ECO:0000256" key="4">
    <source>
        <dbReference type="ARBA" id="ARBA00022989"/>
    </source>
</evidence>
<feature type="transmembrane region" description="Helical" evidence="10">
    <location>
        <begin position="331"/>
        <end position="353"/>
    </location>
</feature>
<evidence type="ECO:0000256" key="3">
    <source>
        <dbReference type="ARBA" id="ARBA00022692"/>
    </source>
</evidence>
<evidence type="ECO:0000256" key="8">
    <source>
        <dbReference type="ARBA" id="ARBA00023303"/>
    </source>
</evidence>
<keyword evidence="13" id="KW-1185">Reference proteome</keyword>
<dbReference type="GO" id="GO:0005222">
    <property type="term" value="F:intracellularly cAMP-activated cation channel activity"/>
    <property type="evidence" value="ECO:0007669"/>
    <property type="project" value="TreeGrafter"/>
</dbReference>
<keyword evidence="4 10" id="KW-1133">Transmembrane helix</keyword>
<dbReference type="GO" id="GO:0017071">
    <property type="term" value="C:intracellular cyclic nucleotide activated cation channel complex"/>
    <property type="evidence" value="ECO:0007669"/>
    <property type="project" value="TreeGrafter"/>
</dbReference>
<evidence type="ECO:0000256" key="2">
    <source>
        <dbReference type="ARBA" id="ARBA00022448"/>
    </source>
</evidence>
<reference evidence="13" key="1">
    <citation type="submission" date="2017-01" db="EMBL/GenBank/DDBJ databases">
        <title>Comparative genomics of anhydrobiosis in the tardigrade Hypsibius dujardini.</title>
        <authorList>
            <person name="Yoshida Y."/>
            <person name="Koutsovoulos G."/>
            <person name="Laetsch D."/>
            <person name="Stevens L."/>
            <person name="Kumar S."/>
            <person name="Horikawa D."/>
            <person name="Ishino K."/>
            <person name="Komine S."/>
            <person name="Tomita M."/>
            <person name="Blaxter M."/>
            <person name="Arakawa K."/>
        </authorList>
    </citation>
    <scope>NUCLEOTIDE SEQUENCE [LARGE SCALE GENOMIC DNA]</scope>
    <source>
        <strain evidence="13">Z151</strain>
    </source>
</reference>
<gene>
    <name evidence="12" type="ORF">BV898_17928</name>
</gene>
<dbReference type="OrthoDB" id="421226at2759"/>
<dbReference type="PROSITE" id="PS00888">
    <property type="entry name" value="CNMP_BINDING_1"/>
    <property type="match status" value="1"/>
</dbReference>
<evidence type="ECO:0000256" key="1">
    <source>
        <dbReference type="ARBA" id="ARBA00004141"/>
    </source>
</evidence>
<dbReference type="PANTHER" id="PTHR45638">
    <property type="entry name" value="CYCLIC NUCLEOTIDE-GATED CATION CHANNEL SUBUNIT A"/>
    <property type="match status" value="1"/>
</dbReference>
<organism evidence="12 13">
    <name type="scientific">Hypsibius exemplaris</name>
    <name type="common">Freshwater tardigrade</name>
    <dbReference type="NCBI Taxonomy" id="2072580"/>
    <lineage>
        <taxon>Eukaryota</taxon>
        <taxon>Metazoa</taxon>
        <taxon>Ecdysozoa</taxon>
        <taxon>Tardigrada</taxon>
        <taxon>Eutardigrada</taxon>
        <taxon>Parachela</taxon>
        <taxon>Hypsibioidea</taxon>
        <taxon>Hypsibiidae</taxon>
        <taxon>Hypsibius</taxon>
    </lineage>
</organism>
<dbReference type="InterPro" id="IPR005821">
    <property type="entry name" value="Ion_trans_dom"/>
</dbReference>
<dbReference type="Gene3D" id="1.10.287.630">
    <property type="entry name" value="Helix hairpin bin"/>
    <property type="match status" value="1"/>
</dbReference>
<evidence type="ECO:0000256" key="10">
    <source>
        <dbReference type="SAM" id="Phobius"/>
    </source>
</evidence>
<dbReference type="InterPro" id="IPR014710">
    <property type="entry name" value="RmlC-like_jellyroll"/>
</dbReference>
<comment type="subcellular location">
    <subcellularLocation>
        <location evidence="1">Membrane</location>
        <topology evidence="1">Multi-pass membrane protein</topology>
    </subcellularLocation>
</comment>
<dbReference type="GO" id="GO:0030553">
    <property type="term" value="F:cGMP binding"/>
    <property type="evidence" value="ECO:0007669"/>
    <property type="project" value="TreeGrafter"/>
</dbReference>
<dbReference type="FunFam" id="1.10.287.70:FF:000100">
    <property type="entry name" value="Cyclic nucleotide-gated cation channel"/>
    <property type="match status" value="1"/>
</dbReference>
<dbReference type="GO" id="GO:0005886">
    <property type="term" value="C:plasma membrane"/>
    <property type="evidence" value="ECO:0007669"/>
    <property type="project" value="TreeGrafter"/>
</dbReference>
<dbReference type="InterPro" id="IPR018490">
    <property type="entry name" value="cNMP-bd_dom_sf"/>
</dbReference>
<feature type="region of interest" description="Disordered" evidence="9">
    <location>
        <begin position="1"/>
        <end position="21"/>
    </location>
</feature>
<evidence type="ECO:0000256" key="7">
    <source>
        <dbReference type="ARBA" id="ARBA00023286"/>
    </source>
</evidence>
<proteinExistence type="predicted"/>
<feature type="transmembrane region" description="Helical" evidence="10">
    <location>
        <begin position="201"/>
        <end position="225"/>
    </location>
</feature>
<dbReference type="GO" id="GO:0044877">
    <property type="term" value="F:protein-containing complex binding"/>
    <property type="evidence" value="ECO:0007669"/>
    <property type="project" value="TreeGrafter"/>
</dbReference>
<feature type="region of interest" description="Disordered" evidence="9">
    <location>
        <begin position="52"/>
        <end position="89"/>
    </location>
</feature>
<evidence type="ECO:0000313" key="12">
    <source>
        <dbReference type="EMBL" id="OWA53501.1"/>
    </source>
</evidence>
<evidence type="ECO:0000259" key="11">
    <source>
        <dbReference type="PROSITE" id="PS50042"/>
    </source>
</evidence>
<dbReference type="GO" id="GO:0005223">
    <property type="term" value="F:intracellularly cGMP-activated cation channel activity"/>
    <property type="evidence" value="ECO:0007669"/>
    <property type="project" value="TreeGrafter"/>
</dbReference>
<keyword evidence="2" id="KW-0813">Transport</keyword>
<dbReference type="PROSITE" id="PS50042">
    <property type="entry name" value="CNMP_BINDING_3"/>
    <property type="match status" value="1"/>
</dbReference>
<keyword evidence="5" id="KW-0406">Ion transport</keyword>
<accession>A0A9X6NN28</accession>
<name>A0A9X6NN28_HYPEX</name>
<sequence length="507" mass="59171">MVDRMSNSSDYKSHNTVTNATSALNKRPSEPIYLHKQSGARNWFTQTVNRLRGRRPNRHYPGNATDQFSQAEAGRGRSPEKRRHSGGQKKRFLHALDAQDVAASLSSSDRHVGCKWTFVFDPSGRLAYYWSMVVSVAFLYNLWVIVYRFSFHEINRQSASVWMPLDYFADFLYLCDIAFNFRTGYLEDGVLQTETLKIRQYYMSTTLFYVDCLCLLPLDFLYLSLGFNSALRGFRLVKIYRFWNFLDRSERHTNYPNVFRSAVLIHYLLMLFHWNACIFYLLSSHFEFRSDWARTEDQSDTVRHYMHSLYWSTLFLTNVGDIPRPLSRVEYIFVIGELIVGLLLFATVLGHVANIVTSVSTARKEFQAKLDNVKTYMNLRRVPDHLQKKVIKWFDYLWMTKKSSDEEKAVMACLPDKLKAEIAIHVHLDTLKRVEIFQNTEAGFLCDLVLRLRPVLFSPGDYICRKGEVGKEMYIVARGKLPWTFACWLAPYPWHNTTTDVPPKVLG</sequence>
<dbReference type="Gene3D" id="1.10.287.70">
    <property type="match status" value="1"/>
</dbReference>
<dbReference type="AlphaFoldDB" id="A0A9X6NN28"/>
<keyword evidence="3 10" id="KW-0812">Transmembrane</keyword>